<sequence>MTDVLVGRVRFNLCEEIMSNFKLKDLQLGNLDAKNELIEDTDDVRDIFINSYVIPPNFNFQKFYERQRYFITGLKGTGKTALLRYISIKLEEDPDTYSKFILFKSDLGNKDISAGLSKTNVYDTDNINEEKDYKDLWRWFIYSEIVFFQNKKEIELFQRNNTWSIFSKKVLAIKKTSSLFPKIKNGNLSISLKLFEHTELSAQLGFDKKEDEIKIDFKEYIYEIDELFEELESSTQNLNIFFDELELNYIKKKQYKKDANLIKDLILSIEKINGICRRKRFNVFIYSAIRSEVLLAISGDELNKSLSDFGESLSWYGAGNDENQPLLNVITKRLAYQLNCQVKDVWSNLFPPKIQRDDTRKYILHHSWYRPRDIVRFLTLAQKQGGEKEKFEHEMFDSIQYDYSSSSWNELVEELRVRYSGSEINGIQRIFNGFKEFFTYKDFEERITYIRNHFSETENEKHLLDKDIKPLLEILYRIGFIGNVFNKFNRNMYQFSFRGNPNIDYEKDFIIHKAVKRYLGLK</sequence>
<name>A0ABQ6SJB1_9PAST</name>
<evidence type="ECO:0000313" key="1">
    <source>
        <dbReference type="EMBL" id="KAA5522559.1"/>
    </source>
</evidence>
<gene>
    <name evidence="1" type="ORF">F2S80_08065</name>
</gene>
<reference evidence="1 2" key="1">
    <citation type="submission" date="2019-09" db="EMBL/GenBank/DDBJ databases">
        <title>Haemophilus seminale sp. nov., isolated from human semen.</title>
        <authorList>
            <person name="Zheng M."/>
        </authorList>
    </citation>
    <scope>NUCLEOTIDE SEQUENCE [LARGE SCALE GENOMIC DNA]</scope>
    <source>
        <strain evidence="1 2">SZY H2</strain>
    </source>
</reference>
<dbReference type="NCBIfam" id="NF047389">
    <property type="entry name" value="ATPase_Sll1717"/>
    <property type="match status" value="1"/>
</dbReference>
<protein>
    <recommendedName>
        <fullName evidence="3">ATPase</fullName>
    </recommendedName>
</protein>
<dbReference type="InterPro" id="IPR059206">
    <property type="entry name" value="Sll1717-like"/>
</dbReference>
<proteinExistence type="predicted"/>
<comment type="caution">
    <text evidence="1">The sequence shown here is derived from an EMBL/GenBank/DDBJ whole genome shotgun (WGS) entry which is preliminary data.</text>
</comment>
<organism evidence="1 2">
    <name type="scientific">Haemophilus seminalis</name>
    <dbReference type="NCBI Taxonomy" id="2582921"/>
    <lineage>
        <taxon>Bacteria</taxon>
        <taxon>Pseudomonadati</taxon>
        <taxon>Pseudomonadota</taxon>
        <taxon>Gammaproteobacteria</taxon>
        <taxon>Pasteurellales</taxon>
        <taxon>Pasteurellaceae</taxon>
        <taxon>Haemophilus</taxon>
    </lineage>
</organism>
<accession>A0ABQ6SJB1</accession>
<keyword evidence="2" id="KW-1185">Reference proteome</keyword>
<dbReference type="EMBL" id="VXDF01000007">
    <property type="protein sequence ID" value="KAA5522559.1"/>
    <property type="molecule type" value="Genomic_DNA"/>
</dbReference>
<dbReference type="SUPFAM" id="SSF52540">
    <property type="entry name" value="P-loop containing nucleoside triphosphate hydrolases"/>
    <property type="match status" value="1"/>
</dbReference>
<dbReference type="Proteomes" id="UP000324828">
    <property type="component" value="Unassembled WGS sequence"/>
</dbReference>
<evidence type="ECO:0000313" key="2">
    <source>
        <dbReference type="Proteomes" id="UP000324828"/>
    </source>
</evidence>
<dbReference type="InterPro" id="IPR027417">
    <property type="entry name" value="P-loop_NTPase"/>
</dbReference>
<dbReference type="RefSeq" id="WP_139989214.1">
    <property type="nucleotide sequence ID" value="NZ_JASOPS010000015.1"/>
</dbReference>
<evidence type="ECO:0008006" key="3">
    <source>
        <dbReference type="Google" id="ProtNLM"/>
    </source>
</evidence>